<protein>
    <submittedName>
        <fullName evidence="1">Uncharacterized protein</fullName>
    </submittedName>
</protein>
<name>A0A381YM72_9ZZZZ</name>
<dbReference type="AlphaFoldDB" id="A0A381YM72"/>
<sequence>MSFSYVGSEPLQRETGERYFYALRRDDDGQLFIAKVDVASPTDSIQVNKPGGTGDNFPDFQDGADFFEGRNPNHNLVYENLNFEQMRWDDKNIYYFVNDEGEFVLRINTPYTYATGTSDEFKDDQFITGY</sequence>
<proteinExistence type="predicted"/>
<accession>A0A381YM72</accession>
<dbReference type="EMBL" id="UINC01018560">
    <property type="protein sequence ID" value="SVA78070.1"/>
    <property type="molecule type" value="Genomic_DNA"/>
</dbReference>
<gene>
    <name evidence="1" type="ORF">METZ01_LOCUS130924</name>
</gene>
<organism evidence="1">
    <name type="scientific">marine metagenome</name>
    <dbReference type="NCBI Taxonomy" id="408172"/>
    <lineage>
        <taxon>unclassified sequences</taxon>
        <taxon>metagenomes</taxon>
        <taxon>ecological metagenomes</taxon>
    </lineage>
</organism>
<reference evidence="1" key="1">
    <citation type="submission" date="2018-05" db="EMBL/GenBank/DDBJ databases">
        <authorList>
            <person name="Lanie J.A."/>
            <person name="Ng W.-L."/>
            <person name="Kazmierczak K.M."/>
            <person name="Andrzejewski T.M."/>
            <person name="Davidsen T.M."/>
            <person name="Wayne K.J."/>
            <person name="Tettelin H."/>
            <person name="Glass J.I."/>
            <person name="Rusch D."/>
            <person name="Podicherti R."/>
            <person name="Tsui H.-C.T."/>
            <person name="Winkler M.E."/>
        </authorList>
    </citation>
    <scope>NUCLEOTIDE SEQUENCE</scope>
</reference>
<evidence type="ECO:0000313" key="1">
    <source>
        <dbReference type="EMBL" id="SVA78070.1"/>
    </source>
</evidence>